<dbReference type="PANTHER" id="PTHR37162:SF1">
    <property type="entry name" value="BED-TYPE DOMAIN-CONTAINING PROTEIN"/>
    <property type="match status" value="1"/>
</dbReference>
<accession>A0A2H8TSZ5</accession>
<evidence type="ECO:0000313" key="1">
    <source>
        <dbReference type="EMBL" id="MBW17355.1"/>
    </source>
</evidence>
<sequence length="475" mass="54707">MFMCIIHLQLTPKYKRQYRGELTMNEKSKNVRKQLFSDSWLEDDRFKGWLRAIPDQPSKASCIACNLIFGTKKSDIIRHSESQRHIRSVSSLKNVTKLEFRPDSEIVKMRTQVQKTELMLAHFVACHNLSFRSIDHLSQLPSLIMNDSKISKQISLKRTKCIKLIKNVLASVVEDNIVKEIENKKFSVYLDETTDIANIKVLAILVKYISNNQIQTHLLDLVPVDANHGTAKGLYMLFSKSLDKLKLSTDNIIGYCADNASVMMGSKESFKVHLLNDNSNIIVNGCICHSFHLIASSAASCIPSNIEILLQNISSYFSRSPKRQSVLKELQRFLNESQLKILSPSQTRWLALDKCVERVLSQWRILNDLFRLAYVEEKNPAANVIYQELQNPYTKAYLCFLHFILPVFNTFNALFQSEKPLVFILYEESVRFLRIMCSKFLKAECYKNDEFDKFKNPSMILPNNDIEIGHEAKSS</sequence>
<proteinExistence type="predicted"/>
<reference evidence="1" key="1">
    <citation type="submission" date="2017-10" db="EMBL/GenBank/DDBJ databases">
        <title>Transcriptome Assembly of Sugarcane Aphid Adults.</title>
        <authorList>
            <person name="Scully E.D."/>
            <person name="Palmer N.A."/>
            <person name="Geib S.M."/>
            <person name="Sarath G."/>
            <person name="Sattler S.E."/>
        </authorList>
    </citation>
    <scope>NUCLEOTIDE SEQUENCE</scope>
    <source>
        <tissue evidence="1">Whole body</tissue>
    </source>
</reference>
<dbReference type="EMBL" id="GFXV01005550">
    <property type="protein sequence ID" value="MBW17355.1"/>
    <property type="molecule type" value="Transcribed_RNA"/>
</dbReference>
<dbReference type="SUPFAM" id="SSF53098">
    <property type="entry name" value="Ribonuclease H-like"/>
    <property type="match status" value="1"/>
</dbReference>
<dbReference type="PANTHER" id="PTHR37162">
    <property type="entry name" value="HAT FAMILY DIMERISATION DOMAINCONTAINING PROTEIN-RELATED"/>
    <property type="match status" value="1"/>
</dbReference>
<name>A0A2H8TSZ5_9HEMI</name>
<protein>
    <submittedName>
        <fullName evidence="1">SCAN domain-containing protein 3</fullName>
    </submittedName>
</protein>
<dbReference type="AlphaFoldDB" id="A0A2H8TSZ5"/>
<dbReference type="InterPro" id="IPR012337">
    <property type="entry name" value="RNaseH-like_sf"/>
</dbReference>
<organism evidence="1">
    <name type="scientific">Melanaphis sacchari</name>
    <dbReference type="NCBI Taxonomy" id="742174"/>
    <lineage>
        <taxon>Eukaryota</taxon>
        <taxon>Metazoa</taxon>
        <taxon>Ecdysozoa</taxon>
        <taxon>Arthropoda</taxon>
        <taxon>Hexapoda</taxon>
        <taxon>Insecta</taxon>
        <taxon>Pterygota</taxon>
        <taxon>Neoptera</taxon>
        <taxon>Paraneoptera</taxon>
        <taxon>Hemiptera</taxon>
        <taxon>Sternorrhyncha</taxon>
        <taxon>Aphidomorpha</taxon>
        <taxon>Aphidoidea</taxon>
        <taxon>Aphididae</taxon>
        <taxon>Aphidini</taxon>
        <taxon>Melanaphis</taxon>
    </lineage>
</organism>
<dbReference type="OrthoDB" id="6616493at2759"/>
<gene>
    <name evidence="1" type="primary">SCAND3_2</name>
</gene>